<feature type="binding site" evidence="8">
    <location>
        <position position="101"/>
    </location>
    <ligand>
        <name>Mg(2+)</name>
        <dbReference type="ChEBI" id="CHEBI:18420"/>
    </ligand>
</feature>
<comment type="cofactor">
    <cofactor evidence="8">
        <name>Mg(2+)</name>
        <dbReference type="ChEBI" id="CHEBI:18420"/>
    </cofactor>
</comment>
<organism evidence="10 11">
    <name type="scientific">Methylomonas lenta</name>
    <dbReference type="NCBI Taxonomy" id="980561"/>
    <lineage>
        <taxon>Bacteria</taxon>
        <taxon>Pseudomonadati</taxon>
        <taxon>Pseudomonadota</taxon>
        <taxon>Gammaproteobacteria</taxon>
        <taxon>Methylococcales</taxon>
        <taxon>Methylococcaceae</taxon>
        <taxon>Methylomonas</taxon>
    </lineage>
</organism>
<evidence type="ECO:0000256" key="5">
    <source>
        <dbReference type="ARBA" id="ARBA00022842"/>
    </source>
</evidence>
<keyword evidence="6 8" id="KW-0342">GTP-binding</keyword>
<gene>
    <name evidence="8" type="primary">mobA</name>
    <name evidence="10" type="ORF">A1359_19665</name>
</gene>
<comment type="catalytic activity">
    <reaction evidence="8">
        <text>Mo-molybdopterin + GTP + H(+) = Mo-molybdopterin guanine dinucleotide + diphosphate</text>
        <dbReference type="Rhea" id="RHEA:34243"/>
        <dbReference type="ChEBI" id="CHEBI:15378"/>
        <dbReference type="ChEBI" id="CHEBI:33019"/>
        <dbReference type="ChEBI" id="CHEBI:37565"/>
        <dbReference type="ChEBI" id="CHEBI:71302"/>
        <dbReference type="ChEBI" id="CHEBI:71310"/>
        <dbReference type="EC" id="2.7.7.77"/>
    </reaction>
</comment>
<keyword evidence="5 8" id="KW-0460">Magnesium</keyword>
<evidence type="ECO:0000256" key="6">
    <source>
        <dbReference type="ARBA" id="ARBA00023134"/>
    </source>
</evidence>
<dbReference type="HAMAP" id="MF_00316">
    <property type="entry name" value="MobA"/>
    <property type="match status" value="1"/>
</dbReference>
<dbReference type="GO" id="GO:0005737">
    <property type="term" value="C:cytoplasm"/>
    <property type="evidence" value="ECO:0007669"/>
    <property type="project" value="UniProtKB-SubCell"/>
</dbReference>
<dbReference type="Pfam" id="PF12804">
    <property type="entry name" value="NTP_transf_3"/>
    <property type="match status" value="1"/>
</dbReference>
<evidence type="ECO:0000256" key="7">
    <source>
        <dbReference type="ARBA" id="ARBA00023150"/>
    </source>
</evidence>
<dbReference type="GO" id="GO:0061603">
    <property type="term" value="F:molybdenum cofactor guanylyltransferase activity"/>
    <property type="evidence" value="ECO:0007669"/>
    <property type="project" value="UniProtKB-EC"/>
</dbReference>
<comment type="similarity">
    <text evidence="8">Belongs to the MobA family.</text>
</comment>
<feature type="binding site" evidence="8">
    <location>
        <position position="101"/>
    </location>
    <ligand>
        <name>GTP</name>
        <dbReference type="ChEBI" id="CHEBI:37565"/>
    </ligand>
</feature>
<feature type="domain" description="MobA-like NTP transferase" evidence="9">
    <location>
        <begin position="9"/>
        <end position="165"/>
    </location>
</feature>
<comment type="caution">
    <text evidence="10">The sequence shown here is derived from an EMBL/GenBank/DDBJ whole genome shotgun (WGS) entry which is preliminary data.</text>
</comment>
<name>A0A177NTD1_9GAMM</name>
<dbReference type="EMBL" id="LUUI01000017">
    <property type="protein sequence ID" value="OAI21171.1"/>
    <property type="molecule type" value="Genomic_DNA"/>
</dbReference>
<evidence type="ECO:0000256" key="1">
    <source>
        <dbReference type="ARBA" id="ARBA00022490"/>
    </source>
</evidence>
<comment type="subunit">
    <text evidence="8">Monomer.</text>
</comment>
<comment type="caution">
    <text evidence="8">Lacks conserved residue(s) required for the propagation of feature annotation.</text>
</comment>
<dbReference type="InterPro" id="IPR025877">
    <property type="entry name" value="MobA-like_NTP_Trfase"/>
</dbReference>
<comment type="domain">
    <text evidence="8">The N-terminal domain determines nucleotide recognition and specific binding, while the C-terminal domain determines the specific binding to the target protein.</text>
</comment>
<comment type="subcellular location">
    <subcellularLocation>
        <location evidence="8">Cytoplasm</location>
    </subcellularLocation>
</comment>
<evidence type="ECO:0000313" key="11">
    <source>
        <dbReference type="Proteomes" id="UP000078476"/>
    </source>
</evidence>
<keyword evidence="7 8" id="KW-0501">Molybdenum cofactor biosynthesis</keyword>
<dbReference type="InterPro" id="IPR029044">
    <property type="entry name" value="Nucleotide-diphossugar_trans"/>
</dbReference>
<keyword evidence="4 8" id="KW-0547">Nucleotide-binding</keyword>
<dbReference type="EC" id="2.7.7.77" evidence="8"/>
<dbReference type="NCBIfam" id="TIGR02665">
    <property type="entry name" value="molyb_mobA"/>
    <property type="match status" value="1"/>
</dbReference>
<protein>
    <recommendedName>
        <fullName evidence="8">Molybdenum cofactor guanylyltransferase</fullName>
        <shortName evidence="8">MoCo guanylyltransferase</shortName>
        <ecNumber evidence="8">2.7.7.77</ecNumber>
    </recommendedName>
    <alternativeName>
        <fullName evidence="8">GTP:molybdopterin guanylyltransferase</fullName>
    </alternativeName>
    <alternativeName>
        <fullName evidence="8">Mo-MPT guanylyltransferase</fullName>
    </alternativeName>
    <alternativeName>
        <fullName evidence="8">Molybdopterin guanylyltransferase</fullName>
    </alternativeName>
    <alternativeName>
        <fullName evidence="8">Molybdopterin-guanine dinucleotide synthase</fullName>
        <shortName evidence="8">MGD synthase</shortName>
    </alternativeName>
</protein>
<keyword evidence="1 8" id="KW-0963">Cytoplasm</keyword>
<feature type="binding site" evidence="8">
    <location>
        <position position="25"/>
    </location>
    <ligand>
        <name>GTP</name>
        <dbReference type="ChEBI" id="CHEBI:37565"/>
    </ligand>
</feature>
<dbReference type="Proteomes" id="UP000078476">
    <property type="component" value="Unassembled WGS sequence"/>
</dbReference>
<evidence type="ECO:0000256" key="2">
    <source>
        <dbReference type="ARBA" id="ARBA00022679"/>
    </source>
</evidence>
<accession>A0A177NTD1</accession>
<evidence type="ECO:0000313" key="10">
    <source>
        <dbReference type="EMBL" id="OAI21171.1"/>
    </source>
</evidence>
<dbReference type="SUPFAM" id="SSF53448">
    <property type="entry name" value="Nucleotide-diphospho-sugar transferases"/>
    <property type="match status" value="1"/>
</dbReference>
<feature type="binding site" evidence="8">
    <location>
        <position position="71"/>
    </location>
    <ligand>
        <name>GTP</name>
        <dbReference type="ChEBI" id="CHEBI:37565"/>
    </ligand>
</feature>
<evidence type="ECO:0000259" key="9">
    <source>
        <dbReference type="Pfam" id="PF12804"/>
    </source>
</evidence>
<dbReference type="CDD" id="cd02503">
    <property type="entry name" value="MobA"/>
    <property type="match status" value="1"/>
</dbReference>
<dbReference type="GO" id="GO:0005525">
    <property type="term" value="F:GTP binding"/>
    <property type="evidence" value="ECO:0007669"/>
    <property type="project" value="UniProtKB-UniRule"/>
</dbReference>
<dbReference type="PANTHER" id="PTHR19136">
    <property type="entry name" value="MOLYBDENUM COFACTOR GUANYLYLTRANSFERASE"/>
    <property type="match status" value="1"/>
</dbReference>
<dbReference type="Gene3D" id="3.90.550.10">
    <property type="entry name" value="Spore Coat Polysaccharide Biosynthesis Protein SpsA, Chain A"/>
    <property type="match status" value="1"/>
</dbReference>
<dbReference type="GO" id="GO:1902758">
    <property type="term" value="P:bis(molybdopterin guanine dinucleotide)molybdenum biosynthetic process"/>
    <property type="evidence" value="ECO:0007669"/>
    <property type="project" value="TreeGrafter"/>
</dbReference>
<sequence length="203" mass="22428">MSEQNKVSGVVLAGGLARRMGQQDKGLILFKNRPLVSYALQAMTPLVADLYISANRNQEQYRQLGFPVITDNSDCFDGPLAGILAAMQIVHHPVLLIMPCDSPLLTTEHVQRLLAALADDVDIAVAFDGERLHPVFAALKTHLRADLQTYLQAGERKLQAWFKKHQVVEVDFSDRPAVFANINTPEQLVELETANNIKLSGTN</sequence>
<proteinExistence type="inferred from homology"/>
<keyword evidence="3 8" id="KW-0479">Metal-binding</keyword>
<dbReference type="OrthoDB" id="9788394at2"/>
<evidence type="ECO:0000256" key="8">
    <source>
        <dbReference type="HAMAP-Rule" id="MF_00316"/>
    </source>
</evidence>
<evidence type="ECO:0000256" key="4">
    <source>
        <dbReference type="ARBA" id="ARBA00022741"/>
    </source>
</evidence>
<dbReference type="GO" id="GO:0046872">
    <property type="term" value="F:metal ion binding"/>
    <property type="evidence" value="ECO:0007669"/>
    <property type="project" value="UniProtKB-KW"/>
</dbReference>
<feature type="binding site" evidence="8">
    <location>
        <begin position="12"/>
        <end position="14"/>
    </location>
    <ligand>
        <name>GTP</name>
        <dbReference type="ChEBI" id="CHEBI:37565"/>
    </ligand>
</feature>
<keyword evidence="10" id="KW-0548">Nucleotidyltransferase</keyword>
<keyword evidence="2 8" id="KW-0808">Transferase</keyword>
<comment type="function">
    <text evidence="8">Transfers a GMP moiety from GTP to Mo-molybdopterin (Mo-MPT) cofactor (Moco or molybdenum cofactor) to form Mo-molybdopterin guanine dinucleotide (Mo-MGD) cofactor.</text>
</comment>
<evidence type="ECO:0000256" key="3">
    <source>
        <dbReference type="ARBA" id="ARBA00022723"/>
    </source>
</evidence>
<keyword evidence="11" id="KW-1185">Reference proteome</keyword>
<reference evidence="10 11" key="1">
    <citation type="submission" date="2016-03" db="EMBL/GenBank/DDBJ databases">
        <authorList>
            <person name="Ploux O."/>
        </authorList>
    </citation>
    <scope>NUCLEOTIDE SEQUENCE [LARGE SCALE GENOMIC DNA]</scope>
    <source>
        <strain evidence="10 11">R-45370</strain>
    </source>
</reference>
<dbReference type="InterPro" id="IPR013482">
    <property type="entry name" value="Molybde_CF_guanTrfase"/>
</dbReference>
<dbReference type="STRING" id="980561.A1359_19665"/>
<dbReference type="AlphaFoldDB" id="A0A177NTD1"/>
<dbReference type="PANTHER" id="PTHR19136:SF81">
    <property type="entry name" value="MOLYBDENUM COFACTOR GUANYLYLTRANSFERASE"/>
    <property type="match status" value="1"/>
</dbReference>
<dbReference type="RefSeq" id="WP_066976725.1">
    <property type="nucleotide sequence ID" value="NZ_LUUI01000017.1"/>
</dbReference>